<name>A0A4Y2PHB1_ARAVE</name>
<keyword evidence="2" id="KW-1185">Reference proteome</keyword>
<evidence type="ECO:0000313" key="1">
    <source>
        <dbReference type="EMBL" id="GBN51365.1"/>
    </source>
</evidence>
<dbReference type="AlphaFoldDB" id="A0A4Y2PHB1"/>
<gene>
    <name evidence="1" type="ORF">AVEN_197198_1</name>
</gene>
<protein>
    <submittedName>
        <fullName evidence="1">Uncharacterized protein</fullName>
    </submittedName>
</protein>
<evidence type="ECO:0000313" key="2">
    <source>
        <dbReference type="Proteomes" id="UP000499080"/>
    </source>
</evidence>
<comment type="caution">
    <text evidence="1">The sequence shown here is derived from an EMBL/GenBank/DDBJ whole genome shotgun (WGS) entry which is preliminary data.</text>
</comment>
<sequence length="143" mass="16410">MRQYPVDLIIKEIVSLAKSRELEMENIDIDEHSQQLTYAIALRFTARNYRGSLTEEEETDLAIVNHVRMAGTSRHPAFLTRKPLRSESSGVSKDLTKVRMQLQIQNNIRSCRFCGQSVGPCLSVVRPVLRLPHEYVETIPRIC</sequence>
<dbReference type="Proteomes" id="UP000499080">
    <property type="component" value="Unassembled WGS sequence"/>
</dbReference>
<organism evidence="1 2">
    <name type="scientific">Araneus ventricosus</name>
    <name type="common">Orbweaver spider</name>
    <name type="synonym">Epeira ventricosa</name>
    <dbReference type="NCBI Taxonomy" id="182803"/>
    <lineage>
        <taxon>Eukaryota</taxon>
        <taxon>Metazoa</taxon>
        <taxon>Ecdysozoa</taxon>
        <taxon>Arthropoda</taxon>
        <taxon>Chelicerata</taxon>
        <taxon>Arachnida</taxon>
        <taxon>Araneae</taxon>
        <taxon>Araneomorphae</taxon>
        <taxon>Entelegynae</taxon>
        <taxon>Araneoidea</taxon>
        <taxon>Araneidae</taxon>
        <taxon>Araneus</taxon>
    </lineage>
</organism>
<accession>A0A4Y2PHB1</accession>
<proteinExistence type="predicted"/>
<reference evidence="1 2" key="1">
    <citation type="journal article" date="2019" name="Sci. Rep.">
        <title>Orb-weaving spider Araneus ventricosus genome elucidates the spidroin gene catalogue.</title>
        <authorList>
            <person name="Kono N."/>
            <person name="Nakamura H."/>
            <person name="Ohtoshi R."/>
            <person name="Moran D.A.P."/>
            <person name="Shinohara A."/>
            <person name="Yoshida Y."/>
            <person name="Fujiwara M."/>
            <person name="Mori M."/>
            <person name="Tomita M."/>
            <person name="Arakawa K."/>
        </authorList>
    </citation>
    <scope>NUCLEOTIDE SEQUENCE [LARGE SCALE GENOMIC DNA]</scope>
</reference>
<dbReference type="EMBL" id="BGPR01011445">
    <property type="protein sequence ID" value="GBN51365.1"/>
    <property type="molecule type" value="Genomic_DNA"/>
</dbReference>